<keyword evidence="1" id="KW-1133">Transmembrane helix</keyword>
<feature type="transmembrane region" description="Helical" evidence="1">
    <location>
        <begin position="38"/>
        <end position="60"/>
    </location>
</feature>
<dbReference type="RefSeq" id="WP_051503156.1">
    <property type="nucleotide sequence ID" value="NZ_JACJTA010000107.1"/>
</dbReference>
<dbReference type="EMBL" id="JACJTA010000107">
    <property type="protein sequence ID" value="MBD2608752.1"/>
    <property type="molecule type" value="Genomic_DNA"/>
</dbReference>
<dbReference type="NCBIfam" id="TIGR02532">
    <property type="entry name" value="IV_pilin_GFxxxE"/>
    <property type="match status" value="1"/>
</dbReference>
<dbReference type="InterPro" id="IPR012902">
    <property type="entry name" value="N_methyl_site"/>
</dbReference>
<comment type="caution">
    <text evidence="2">The sequence shown here is derived from an EMBL/GenBank/DDBJ whole genome shotgun (WGS) entry which is preliminary data.</text>
</comment>
<evidence type="ECO:0000313" key="3">
    <source>
        <dbReference type="Proteomes" id="UP000660380"/>
    </source>
</evidence>
<sequence>MTTAKRASKQTLQVNKAGKILASYSKSRQGGFTIIESLVAIVVVSILLSAIAPVIILSVATRVQARRIEFATQAAKSYIDGVRTKKIDPPLATSDSLLKDFPVPINSGSISCAANSYCTNTTGTTSPGTPPSPTNLYCIDFDGVTVPPSTNATDPPKCQNTSTTDMVVQVFRNKTSTTGYALGVRVYRANAFKSGITFKASKDSVKQQQTFTGGTGLGTLQAPLVEMSTDITDTVPSYSDLCKRLQGSDPTNQPIDKGCTTN</sequence>
<keyword evidence="3" id="KW-1185">Reference proteome</keyword>
<name>A0ABR8GZX4_9CYAN</name>
<evidence type="ECO:0000256" key="1">
    <source>
        <dbReference type="SAM" id="Phobius"/>
    </source>
</evidence>
<keyword evidence="1" id="KW-0472">Membrane</keyword>
<proteinExistence type="predicted"/>
<organism evidence="2 3">
    <name type="scientific">Scytonema hofmannii FACHB-248</name>
    <dbReference type="NCBI Taxonomy" id="1842502"/>
    <lineage>
        <taxon>Bacteria</taxon>
        <taxon>Bacillati</taxon>
        <taxon>Cyanobacteriota</taxon>
        <taxon>Cyanophyceae</taxon>
        <taxon>Nostocales</taxon>
        <taxon>Scytonemataceae</taxon>
        <taxon>Scytonema</taxon>
    </lineage>
</organism>
<accession>A0ABR8GZX4</accession>
<reference evidence="2 3" key="1">
    <citation type="journal article" date="2020" name="ISME J.">
        <title>Comparative genomics reveals insights into cyanobacterial evolution and habitat adaptation.</title>
        <authorList>
            <person name="Chen M.Y."/>
            <person name="Teng W.K."/>
            <person name="Zhao L."/>
            <person name="Hu C.X."/>
            <person name="Zhou Y.K."/>
            <person name="Han B.P."/>
            <person name="Song L.R."/>
            <person name="Shu W.S."/>
        </authorList>
    </citation>
    <scope>NUCLEOTIDE SEQUENCE [LARGE SCALE GENOMIC DNA]</scope>
    <source>
        <strain evidence="2 3">FACHB-248</strain>
    </source>
</reference>
<dbReference type="Proteomes" id="UP000660380">
    <property type="component" value="Unassembled WGS sequence"/>
</dbReference>
<dbReference type="Pfam" id="PF07963">
    <property type="entry name" value="N_methyl"/>
    <property type="match status" value="1"/>
</dbReference>
<keyword evidence="1" id="KW-0812">Transmembrane</keyword>
<evidence type="ECO:0000313" key="2">
    <source>
        <dbReference type="EMBL" id="MBD2608752.1"/>
    </source>
</evidence>
<dbReference type="NCBIfam" id="NF038303">
    <property type="entry name" value="EPS_HpsB"/>
    <property type="match status" value="1"/>
</dbReference>
<gene>
    <name evidence="2" type="ORF">H6G81_30610</name>
</gene>
<protein>
    <submittedName>
        <fullName evidence="2">Type II secretion system protein</fullName>
    </submittedName>
</protein>